<dbReference type="SUPFAM" id="SSF53850">
    <property type="entry name" value="Periplasmic binding protein-like II"/>
    <property type="match status" value="1"/>
</dbReference>
<keyword evidence="7" id="KW-1185">Reference proteome</keyword>
<sequence length="304" mass="34508">MRDLNQRRMRYFFEVWRHKSIRGAAEQLNTAPSVITRQIKLLEEEVGVKLFDRQSRGVEPTEAAQFLLDFWRGCQAQQEHFEEQLRSLSGLQDGNIRIALSEGFIDILNSKVLGEFSRTYPGIKIYLDILPVNAVINEVATGKAHFGIAYNPSICDDVCYIASCKQPIKLLLRPDHQLTKLQQPIHFEDIIKFPIALMPSEYGIGQALKYVFHMENIALNPAFTTNSLSALRHYVVNTDAVTFIAEFSAFSDIISGQLTTLEIDNAILNNIYGRLIVKKLTSISPAANELIAWILERMEIFSTD</sequence>
<dbReference type="Pfam" id="PF00126">
    <property type="entry name" value="HTH_1"/>
    <property type="match status" value="1"/>
</dbReference>
<dbReference type="GO" id="GO:0003677">
    <property type="term" value="F:DNA binding"/>
    <property type="evidence" value="ECO:0007669"/>
    <property type="project" value="UniProtKB-KW"/>
</dbReference>
<evidence type="ECO:0000256" key="2">
    <source>
        <dbReference type="ARBA" id="ARBA00023015"/>
    </source>
</evidence>
<dbReference type="GO" id="GO:0003700">
    <property type="term" value="F:DNA-binding transcription factor activity"/>
    <property type="evidence" value="ECO:0007669"/>
    <property type="project" value="InterPro"/>
</dbReference>
<dbReference type="InterPro" id="IPR005119">
    <property type="entry name" value="LysR_subst-bd"/>
</dbReference>
<accession>A0A1Z9YZM4</accession>
<dbReference type="OrthoDB" id="8839922at2"/>
<comment type="caution">
    <text evidence="6">The sequence shown here is derived from an EMBL/GenBank/DDBJ whole genome shotgun (WGS) entry which is preliminary data.</text>
</comment>
<evidence type="ECO:0000256" key="3">
    <source>
        <dbReference type="ARBA" id="ARBA00023125"/>
    </source>
</evidence>
<dbReference type="RefSeq" id="WP_087620213.1">
    <property type="nucleotide sequence ID" value="NZ_NEXX01000002.1"/>
</dbReference>
<name>A0A1Z9YZM4_9GAMM</name>
<keyword evidence="2" id="KW-0805">Transcription regulation</keyword>
<comment type="similarity">
    <text evidence="1">Belongs to the LysR transcriptional regulatory family.</text>
</comment>
<keyword evidence="3" id="KW-0238">DNA-binding</keyword>
<evidence type="ECO:0000256" key="4">
    <source>
        <dbReference type="ARBA" id="ARBA00023163"/>
    </source>
</evidence>
<dbReference type="Proteomes" id="UP000196536">
    <property type="component" value="Unassembled WGS sequence"/>
</dbReference>
<evidence type="ECO:0000256" key="1">
    <source>
        <dbReference type="ARBA" id="ARBA00009437"/>
    </source>
</evidence>
<evidence type="ECO:0000313" key="6">
    <source>
        <dbReference type="EMBL" id="OUY07665.1"/>
    </source>
</evidence>
<dbReference type="InterPro" id="IPR036388">
    <property type="entry name" value="WH-like_DNA-bd_sf"/>
</dbReference>
<evidence type="ECO:0000259" key="5">
    <source>
        <dbReference type="PROSITE" id="PS50931"/>
    </source>
</evidence>
<dbReference type="Gene3D" id="3.40.190.290">
    <property type="match status" value="1"/>
</dbReference>
<proteinExistence type="inferred from homology"/>
<organism evidence="6 7">
    <name type="scientific">Acinetobacter populi</name>
    <dbReference type="NCBI Taxonomy" id="1582270"/>
    <lineage>
        <taxon>Bacteria</taxon>
        <taxon>Pseudomonadati</taxon>
        <taxon>Pseudomonadota</taxon>
        <taxon>Gammaproteobacteria</taxon>
        <taxon>Moraxellales</taxon>
        <taxon>Moraxellaceae</taxon>
        <taxon>Acinetobacter</taxon>
    </lineage>
</organism>
<dbReference type="EMBL" id="NEXX01000002">
    <property type="protein sequence ID" value="OUY07665.1"/>
    <property type="molecule type" value="Genomic_DNA"/>
</dbReference>
<evidence type="ECO:0000313" key="7">
    <source>
        <dbReference type="Proteomes" id="UP000196536"/>
    </source>
</evidence>
<reference evidence="6 7" key="1">
    <citation type="submission" date="2017-05" db="EMBL/GenBank/DDBJ databases">
        <title>Acinetobacter populi ANC 5415 (= PBJ7), whole genome shotgun sequencing project.</title>
        <authorList>
            <person name="Nemec A."/>
            <person name="Radolfova-Krizova L."/>
        </authorList>
    </citation>
    <scope>NUCLEOTIDE SEQUENCE [LARGE SCALE GENOMIC DNA]</scope>
    <source>
        <strain evidence="6 7">PBJ7</strain>
    </source>
</reference>
<dbReference type="Pfam" id="PF03466">
    <property type="entry name" value="LysR_substrate"/>
    <property type="match status" value="1"/>
</dbReference>
<dbReference type="GO" id="GO:0005829">
    <property type="term" value="C:cytosol"/>
    <property type="evidence" value="ECO:0007669"/>
    <property type="project" value="TreeGrafter"/>
</dbReference>
<dbReference type="InterPro" id="IPR036390">
    <property type="entry name" value="WH_DNA-bd_sf"/>
</dbReference>
<dbReference type="SUPFAM" id="SSF46785">
    <property type="entry name" value="Winged helix' DNA-binding domain"/>
    <property type="match status" value="1"/>
</dbReference>
<dbReference type="Gene3D" id="1.10.10.10">
    <property type="entry name" value="Winged helix-like DNA-binding domain superfamily/Winged helix DNA-binding domain"/>
    <property type="match status" value="1"/>
</dbReference>
<dbReference type="InterPro" id="IPR050950">
    <property type="entry name" value="HTH-type_LysR_regulators"/>
</dbReference>
<dbReference type="InterPro" id="IPR000847">
    <property type="entry name" value="LysR_HTH_N"/>
</dbReference>
<keyword evidence="4" id="KW-0804">Transcription</keyword>
<dbReference type="PANTHER" id="PTHR30419">
    <property type="entry name" value="HTH-TYPE TRANSCRIPTIONAL REGULATOR YBHD"/>
    <property type="match status" value="1"/>
</dbReference>
<protein>
    <submittedName>
        <fullName evidence="6">LysR family transcriptional regulator</fullName>
    </submittedName>
</protein>
<dbReference type="PROSITE" id="PS50931">
    <property type="entry name" value="HTH_LYSR"/>
    <property type="match status" value="1"/>
</dbReference>
<dbReference type="AlphaFoldDB" id="A0A1Z9YZM4"/>
<feature type="domain" description="HTH lysR-type" evidence="5">
    <location>
        <begin position="4"/>
        <end position="61"/>
    </location>
</feature>
<gene>
    <name evidence="6" type="ORF">CAP51_07950</name>
</gene>
<dbReference type="PANTHER" id="PTHR30419:SF8">
    <property type="entry name" value="NITROGEN ASSIMILATION TRANSCRIPTIONAL ACTIVATOR-RELATED"/>
    <property type="match status" value="1"/>
</dbReference>